<proteinExistence type="predicted"/>
<dbReference type="GO" id="GO:0044780">
    <property type="term" value="P:bacterial-type flagellum assembly"/>
    <property type="evidence" value="ECO:0007669"/>
    <property type="project" value="InterPro"/>
</dbReference>
<dbReference type="Gene3D" id="1.20.58.300">
    <property type="entry name" value="FlgN-like"/>
    <property type="match status" value="1"/>
</dbReference>
<protein>
    <submittedName>
        <fullName evidence="2">FlgN protein</fullName>
    </submittedName>
</protein>
<evidence type="ECO:0000313" key="3">
    <source>
        <dbReference type="Proteomes" id="UP000242329"/>
    </source>
</evidence>
<dbReference type="EMBL" id="FQWY01000005">
    <property type="protein sequence ID" value="SHG54002.1"/>
    <property type="molecule type" value="Genomic_DNA"/>
</dbReference>
<dbReference type="InterPro" id="IPR007809">
    <property type="entry name" value="FlgN-like"/>
</dbReference>
<dbReference type="STRING" id="1123382.SAMN02745221_00441"/>
<evidence type="ECO:0000256" key="1">
    <source>
        <dbReference type="ARBA" id="ARBA00022795"/>
    </source>
</evidence>
<organism evidence="2 3">
    <name type="scientific">Thermosyntropha lipolytica DSM 11003</name>
    <dbReference type="NCBI Taxonomy" id="1123382"/>
    <lineage>
        <taxon>Bacteria</taxon>
        <taxon>Bacillati</taxon>
        <taxon>Bacillota</taxon>
        <taxon>Clostridia</taxon>
        <taxon>Eubacteriales</taxon>
        <taxon>Syntrophomonadaceae</taxon>
        <taxon>Thermosyntropha</taxon>
    </lineage>
</organism>
<dbReference type="Pfam" id="PF05130">
    <property type="entry name" value="FlgN"/>
    <property type="match status" value="1"/>
</dbReference>
<name>A0A1M5KMG5_9FIRM</name>
<keyword evidence="1" id="KW-1005">Bacterial flagellum biogenesis</keyword>
<dbReference type="RefSeq" id="WP_073089465.1">
    <property type="nucleotide sequence ID" value="NZ_FQWY01000005.1"/>
</dbReference>
<dbReference type="Proteomes" id="UP000242329">
    <property type="component" value="Unassembled WGS sequence"/>
</dbReference>
<dbReference type="OrthoDB" id="9965381at2"/>
<reference evidence="3" key="1">
    <citation type="submission" date="2016-11" db="EMBL/GenBank/DDBJ databases">
        <authorList>
            <person name="Varghese N."/>
            <person name="Submissions S."/>
        </authorList>
    </citation>
    <scope>NUCLEOTIDE SEQUENCE [LARGE SCALE GENOMIC DNA]</scope>
    <source>
        <strain evidence="3">DSM 11003</strain>
    </source>
</reference>
<dbReference type="AlphaFoldDB" id="A0A1M5KMG5"/>
<sequence>MTEGLVRGIIDNFREQHKLYSTMWDLALKQKECLKDGKDPDLDRFLRLLQQRNQLMAKISPISQENVRLQQVVMADLKIDHFTLSELQGRIDKDLWEELQKVIKELNEVLLAISEADHDNSVVIKDRYGLRYNNSPGNYKRAKEVYQQVMNKKI</sequence>
<keyword evidence="3" id="KW-1185">Reference proteome</keyword>
<dbReference type="InterPro" id="IPR036679">
    <property type="entry name" value="FlgN-like_sf"/>
</dbReference>
<accession>A0A1M5KMG5</accession>
<dbReference type="SUPFAM" id="SSF140566">
    <property type="entry name" value="FlgN-like"/>
    <property type="match status" value="1"/>
</dbReference>
<gene>
    <name evidence="2" type="ORF">SAMN02745221_00441</name>
</gene>
<evidence type="ECO:0000313" key="2">
    <source>
        <dbReference type="EMBL" id="SHG54002.1"/>
    </source>
</evidence>